<name>A0A6D2I498_9BRAS</name>
<dbReference type="AlphaFoldDB" id="A0A6D2I498"/>
<dbReference type="Proteomes" id="UP000467841">
    <property type="component" value="Unassembled WGS sequence"/>
</dbReference>
<dbReference type="PANTHER" id="PTHR33223">
    <property type="entry name" value="CCHC-TYPE DOMAIN-CONTAINING PROTEIN"/>
    <property type="match status" value="1"/>
</dbReference>
<accession>A0A6D2I498</accession>
<evidence type="ECO:0000313" key="2">
    <source>
        <dbReference type="EMBL" id="CAA7020198.1"/>
    </source>
</evidence>
<sequence length="176" mass="20371">MLILDQEIFEIIADIRRTPLTSRLSEVPLKKRASLHLNFYDGREDPKQWITSFMTAMRRQKYIAGRTKRALLPSPRRTLRGDALTWFSNLRADSIDSFDDLAAAFLKQHLRFALDDLVFCKTDDDTIYGLGKFGSDWEGPFRIAKVVKPGVYQLEDNLGITSDRLWSSSDLRKFHD</sequence>
<comment type="caution">
    <text evidence="2">The sequence shown here is derived from an EMBL/GenBank/DDBJ whole genome shotgun (WGS) entry which is preliminary data.</text>
</comment>
<organism evidence="2 3">
    <name type="scientific">Microthlaspi erraticum</name>
    <dbReference type="NCBI Taxonomy" id="1685480"/>
    <lineage>
        <taxon>Eukaryota</taxon>
        <taxon>Viridiplantae</taxon>
        <taxon>Streptophyta</taxon>
        <taxon>Embryophyta</taxon>
        <taxon>Tracheophyta</taxon>
        <taxon>Spermatophyta</taxon>
        <taxon>Magnoliopsida</taxon>
        <taxon>eudicotyledons</taxon>
        <taxon>Gunneridae</taxon>
        <taxon>Pentapetalae</taxon>
        <taxon>rosids</taxon>
        <taxon>malvids</taxon>
        <taxon>Brassicales</taxon>
        <taxon>Brassicaceae</taxon>
        <taxon>Coluteocarpeae</taxon>
        <taxon>Microthlaspi</taxon>
    </lineage>
</organism>
<evidence type="ECO:0000259" key="1">
    <source>
        <dbReference type="Pfam" id="PF03732"/>
    </source>
</evidence>
<protein>
    <recommendedName>
        <fullName evidence="1">Retrotransposon gag domain-containing protein</fullName>
    </recommendedName>
</protein>
<dbReference type="EMBL" id="CACVBM020000532">
    <property type="protein sequence ID" value="CAA7020198.1"/>
    <property type="molecule type" value="Genomic_DNA"/>
</dbReference>
<evidence type="ECO:0000313" key="3">
    <source>
        <dbReference type="Proteomes" id="UP000467841"/>
    </source>
</evidence>
<proteinExistence type="predicted"/>
<gene>
    <name evidence="2" type="ORF">MERR_LOCUS7433</name>
</gene>
<feature type="domain" description="Retrotransposon gag" evidence="1">
    <location>
        <begin position="78"/>
        <end position="112"/>
    </location>
</feature>
<keyword evidence="3" id="KW-1185">Reference proteome</keyword>
<dbReference type="PANTHER" id="PTHR33223:SF11">
    <property type="entry name" value="ELEMENT PROTEIN, PUTATIVE-RELATED"/>
    <property type="match status" value="1"/>
</dbReference>
<dbReference type="InterPro" id="IPR005162">
    <property type="entry name" value="Retrotrans_gag_dom"/>
</dbReference>
<reference evidence="2" key="1">
    <citation type="submission" date="2020-01" db="EMBL/GenBank/DDBJ databases">
        <authorList>
            <person name="Mishra B."/>
        </authorList>
    </citation>
    <scope>NUCLEOTIDE SEQUENCE [LARGE SCALE GENOMIC DNA]</scope>
</reference>
<dbReference type="OrthoDB" id="1752139at2759"/>
<dbReference type="Pfam" id="PF03732">
    <property type="entry name" value="Retrotrans_gag"/>
    <property type="match status" value="1"/>
</dbReference>